<name>A0A914UIA7_9BILA</name>
<feature type="region of interest" description="Disordered" evidence="1">
    <location>
        <begin position="122"/>
        <end position="182"/>
    </location>
</feature>
<protein>
    <submittedName>
        <fullName evidence="3">Uncharacterized protein</fullName>
    </submittedName>
</protein>
<proteinExistence type="predicted"/>
<evidence type="ECO:0000313" key="3">
    <source>
        <dbReference type="WBParaSite" id="PSAMB.scaffold1037size36831.g10603.t1"/>
    </source>
</evidence>
<dbReference type="AlphaFoldDB" id="A0A914UIA7"/>
<sequence length="231" mass="25970">MDEVIDLRDDSPDLLTYYPEYEANNAELTVKFGVGVQRIEQVDLTNDDGSESTSVNDDAVSFGSSPNALERGIEYSGGDGNDSDSFERLSLPSPSFEYLNSAGPIHSTDTVHDIVLRSSIVGDLEEPRSPTKRGKRKNQEDIETERAAKELKKREREQVASQKMAEKQKKQDEKKAEQERKKREKLLEVEIKRFEREKTSAASKAKCESYLTTVFDAGVLAIMGMLLKDKN</sequence>
<organism evidence="2 3">
    <name type="scientific">Plectus sambesii</name>
    <dbReference type="NCBI Taxonomy" id="2011161"/>
    <lineage>
        <taxon>Eukaryota</taxon>
        <taxon>Metazoa</taxon>
        <taxon>Ecdysozoa</taxon>
        <taxon>Nematoda</taxon>
        <taxon>Chromadorea</taxon>
        <taxon>Plectida</taxon>
        <taxon>Plectina</taxon>
        <taxon>Plectoidea</taxon>
        <taxon>Plectidae</taxon>
        <taxon>Plectus</taxon>
    </lineage>
</organism>
<reference evidence="3" key="1">
    <citation type="submission" date="2022-11" db="UniProtKB">
        <authorList>
            <consortium name="WormBaseParasite"/>
        </authorList>
    </citation>
    <scope>IDENTIFICATION</scope>
</reference>
<feature type="compositionally biased region" description="Polar residues" evidence="1">
    <location>
        <begin position="51"/>
        <end position="67"/>
    </location>
</feature>
<dbReference type="Proteomes" id="UP000887566">
    <property type="component" value="Unplaced"/>
</dbReference>
<feature type="region of interest" description="Disordered" evidence="1">
    <location>
        <begin position="44"/>
        <end position="89"/>
    </location>
</feature>
<evidence type="ECO:0000313" key="2">
    <source>
        <dbReference type="Proteomes" id="UP000887566"/>
    </source>
</evidence>
<evidence type="ECO:0000256" key="1">
    <source>
        <dbReference type="SAM" id="MobiDB-lite"/>
    </source>
</evidence>
<accession>A0A914UIA7</accession>
<feature type="compositionally biased region" description="Basic and acidic residues" evidence="1">
    <location>
        <begin position="137"/>
        <end position="182"/>
    </location>
</feature>
<dbReference type="WBParaSite" id="PSAMB.scaffold1037size36831.g10603.t1">
    <property type="protein sequence ID" value="PSAMB.scaffold1037size36831.g10603.t1"/>
    <property type="gene ID" value="PSAMB.scaffold1037size36831.g10603"/>
</dbReference>
<keyword evidence="2" id="KW-1185">Reference proteome</keyword>